<name>H2A1I1_MUHV1</name>
<sequence>MSDVQGHDNGGLTKGFTLAQTARFFAYVGPGHGGDRQSPALFHVPVSRNSRHPEDRDGVVERRVHLRRQNERSDRGLRQNGQLQEIHTRGKIRDHERQGETRRPAHLPRVPAEDGQQVRADGASMPDGQAAPGIHPKRAHRARVGDQRVGGRDRPGGLRRRAPAIKPGQRRPAGEKNVRGTYTAVTVTAGRGVVRARRRRHGRRDGPRRGAGRGERPALRARAGVQPSIPERVPNETGAGEVALPRNGRVPRRALSLTNHPPGSDVCPFLSFRLDIGGYLKTIDVLVGSSDAREVRQGRENRTVVRPVLGSYNARVAKMTADLSASTQPGKKVLNARVFISVQDDV</sequence>
<organismHost>
    <name type="scientific">Mus musculus</name>
    <name type="common">Mouse</name>
    <dbReference type="NCBI Taxonomy" id="10090"/>
</organismHost>
<accession>H2A1I1</accession>
<organism evidence="2 3">
    <name type="scientific">Murid herpesvirus 1</name>
    <name type="common">MuHV-1</name>
    <name type="synonym">Mouse cytomegalovirus</name>
    <dbReference type="NCBI Taxonomy" id="10366"/>
    <lineage>
        <taxon>Viruses</taxon>
        <taxon>Duplodnaviria</taxon>
        <taxon>Heunggongvirae</taxon>
        <taxon>Peploviricota</taxon>
        <taxon>Herviviricetes</taxon>
        <taxon>Herpesvirales</taxon>
        <taxon>Orthoherpesviridae</taxon>
        <taxon>Betaherpesvirinae</taxon>
        <taxon>Muromegalovirus</taxon>
        <taxon>Muromegalovirus muridbeta1</taxon>
    </lineage>
</organism>
<proteinExistence type="predicted"/>
<protein>
    <submittedName>
        <fullName evidence="2">M132.1 protein</fullName>
    </submittedName>
</protein>
<feature type="region of interest" description="Disordered" evidence="1">
    <location>
        <begin position="197"/>
        <end position="223"/>
    </location>
</feature>
<evidence type="ECO:0000313" key="3">
    <source>
        <dbReference type="Proteomes" id="UP000114645"/>
    </source>
</evidence>
<feature type="compositionally biased region" description="Basic and acidic residues" evidence="1">
    <location>
        <begin position="86"/>
        <end position="103"/>
    </location>
</feature>
<evidence type="ECO:0000256" key="1">
    <source>
        <dbReference type="SAM" id="MobiDB-lite"/>
    </source>
</evidence>
<feature type="compositionally biased region" description="Basic and acidic residues" evidence="1">
    <location>
        <begin position="51"/>
        <end position="77"/>
    </location>
</feature>
<feature type="region of interest" description="Disordered" evidence="1">
    <location>
        <begin position="47"/>
        <end position="175"/>
    </location>
</feature>
<feature type="compositionally biased region" description="Basic and acidic residues" evidence="1">
    <location>
        <begin position="143"/>
        <end position="156"/>
    </location>
</feature>
<gene>
    <name evidence="2" type="primary">m132.1</name>
</gene>
<evidence type="ECO:0000313" key="2">
    <source>
        <dbReference type="EMBL" id="CCE56798.1"/>
    </source>
</evidence>
<dbReference type="Proteomes" id="UP000114645">
    <property type="component" value="Segment"/>
</dbReference>
<dbReference type="EMBL" id="HE610452">
    <property type="protein sequence ID" value="CCE56798.1"/>
    <property type="molecule type" value="Genomic_DNA"/>
</dbReference>
<feature type="compositionally biased region" description="Basic and acidic residues" evidence="1">
    <location>
        <begin position="204"/>
        <end position="218"/>
    </location>
</feature>
<reference evidence="2 3" key="1">
    <citation type="journal article" date="2013" name="Virology">
        <title>The genome of murine cytomegalovirus is shaped by purifying selection and extensive recombination.</title>
        <authorList>
            <person name="Smith L.M."/>
            <person name="McWhorter A.R."/>
            <person name="Shellam G.R."/>
            <person name="Redwood A.J."/>
        </authorList>
    </citation>
    <scope>NUCLEOTIDE SEQUENCE [LARGE SCALE GENOMIC DNA]</scope>
    <source>
        <strain evidence="2">C4B</strain>
    </source>
</reference>